<dbReference type="InterPro" id="IPR000620">
    <property type="entry name" value="EamA_dom"/>
</dbReference>
<keyword evidence="5" id="KW-1185">Reference proteome</keyword>
<gene>
    <name evidence="4" type="ORF">GCM10025868_30880</name>
</gene>
<name>A0ABQ6JI03_9ACTN</name>
<dbReference type="Pfam" id="PF00892">
    <property type="entry name" value="EamA"/>
    <property type="match status" value="1"/>
</dbReference>
<evidence type="ECO:0000313" key="5">
    <source>
        <dbReference type="Proteomes" id="UP001157017"/>
    </source>
</evidence>
<evidence type="ECO:0000313" key="4">
    <source>
        <dbReference type="EMBL" id="GMA87838.1"/>
    </source>
</evidence>
<evidence type="ECO:0000259" key="3">
    <source>
        <dbReference type="Pfam" id="PF00892"/>
    </source>
</evidence>
<keyword evidence="2" id="KW-1133">Transmembrane helix</keyword>
<dbReference type="SUPFAM" id="SSF103481">
    <property type="entry name" value="Multidrug resistance efflux transporter EmrE"/>
    <property type="match status" value="1"/>
</dbReference>
<evidence type="ECO:0000256" key="2">
    <source>
        <dbReference type="SAM" id="Phobius"/>
    </source>
</evidence>
<feature type="transmembrane region" description="Helical" evidence="2">
    <location>
        <begin position="29"/>
        <end position="49"/>
    </location>
</feature>
<dbReference type="Proteomes" id="UP001157017">
    <property type="component" value="Unassembled WGS sequence"/>
</dbReference>
<comment type="similarity">
    <text evidence="1">Belongs to the EamA transporter family.</text>
</comment>
<reference evidence="5" key="1">
    <citation type="journal article" date="2019" name="Int. J. Syst. Evol. Microbiol.">
        <title>The Global Catalogue of Microorganisms (GCM) 10K type strain sequencing project: providing services to taxonomists for standard genome sequencing and annotation.</title>
        <authorList>
            <consortium name="The Broad Institute Genomics Platform"/>
            <consortium name="The Broad Institute Genome Sequencing Center for Infectious Disease"/>
            <person name="Wu L."/>
            <person name="Ma J."/>
        </authorList>
    </citation>
    <scope>NUCLEOTIDE SEQUENCE [LARGE SCALE GENOMIC DNA]</scope>
    <source>
        <strain evidence="5">NBRC 108730</strain>
    </source>
</reference>
<feature type="domain" description="EamA" evidence="3">
    <location>
        <begin position="5"/>
        <end position="71"/>
    </location>
</feature>
<evidence type="ECO:0000256" key="1">
    <source>
        <dbReference type="ARBA" id="ARBA00007362"/>
    </source>
</evidence>
<sequence length="74" mass="7086">MRPAVGAGVLGGAANLLYLAATGAGQLAVVAVLTSLYPAITVLLARTLLGERWGAAQKAGLGVCAAAVAAIALG</sequence>
<protein>
    <recommendedName>
        <fullName evidence="3">EamA domain-containing protein</fullName>
    </recommendedName>
</protein>
<keyword evidence="2" id="KW-0472">Membrane</keyword>
<organism evidence="4 5">
    <name type="scientific">Angustibacter aerolatus</name>
    <dbReference type="NCBI Taxonomy" id="1162965"/>
    <lineage>
        <taxon>Bacteria</taxon>
        <taxon>Bacillati</taxon>
        <taxon>Actinomycetota</taxon>
        <taxon>Actinomycetes</taxon>
        <taxon>Kineosporiales</taxon>
        <taxon>Kineosporiaceae</taxon>
    </lineage>
</organism>
<keyword evidence="2" id="KW-0812">Transmembrane</keyword>
<comment type="caution">
    <text evidence="4">The sequence shown here is derived from an EMBL/GenBank/DDBJ whole genome shotgun (WGS) entry which is preliminary data.</text>
</comment>
<dbReference type="InterPro" id="IPR037185">
    <property type="entry name" value="EmrE-like"/>
</dbReference>
<proteinExistence type="inferred from homology"/>
<accession>A0ABQ6JI03</accession>
<dbReference type="EMBL" id="BSUZ01000001">
    <property type="protein sequence ID" value="GMA87838.1"/>
    <property type="molecule type" value="Genomic_DNA"/>
</dbReference>